<protein>
    <recommendedName>
        <fullName evidence="3 11">Cell division ATP-binding protein FtsE</fullName>
    </recommendedName>
</protein>
<keyword evidence="8 11" id="KW-0067">ATP-binding</keyword>
<dbReference type="PANTHER" id="PTHR24220">
    <property type="entry name" value="IMPORT ATP-BINDING PROTEIN"/>
    <property type="match status" value="1"/>
</dbReference>
<name>A0A1B9F7X6_9BACT</name>
<keyword evidence="6 11" id="KW-0132">Cell division</keyword>
<comment type="subcellular location">
    <subcellularLocation>
        <location evidence="11">Cell membrane</location>
        <topology evidence="11">Peripheral membrane protein</topology>
        <orientation evidence="11">Cytoplasmic side</orientation>
    </subcellularLocation>
</comment>
<keyword evidence="5 11" id="KW-1003">Cell membrane</keyword>
<dbReference type="STRING" id="1156395.DBT_0520"/>
<dbReference type="SMART" id="SM00382">
    <property type="entry name" value="AAA"/>
    <property type="match status" value="1"/>
</dbReference>
<dbReference type="EMBL" id="MAGO01000002">
    <property type="protein sequence ID" value="OCC16058.1"/>
    <property type="molecule type" value="Genomic_DNA"/>
</dbReference>
<dbReference type="InterPro" id="IPR005286">
    <property type="entry name" value="Cell_div_FtsE"/>
</dbReference>
<keyword evidence="10 11" id="KW-0131">Cell cycle</keyword>
<evidence type="ECO:0000256" key="7">
    <source>
        <dbReference type="ARBA" id="ARBA00022741"/>
    </source>
</evidence>
<dbReference type="PROSITE" id="PS00211">
    <property type="entry name" value="ABC_TRANSPORTER_1"/>
    <property type="match status" value="1"/>
</dbReference>
<dbReference type="Pfam" id="PF00005">
    <property type="entry name" value="ABC_tran"/>
    <property type="match status" value="1"/>
</dbReference>
<feature type="domain" description="ABC transporter" evidence="12">
    <location>
        <begin position="11"/>
        <end position="228"/>
    </location>
</feature>
<evidence type="ECO:0000256" key="11">
    <source>
        <dbReference type="RuleBase" id="RU365094"/>
    </source>
</evidence>
<dbReference type="SUPFAM" id="SSF52540">
    <property type="entry name" value="P-loop containing nucleoside triphosphate hydrolases"/>
    <property type="match status" value="1"/>
</dbReference>
<dbReference type="InterPro" id="IPR017911">
    <property type="entry name" value="MacB-like_ATP-bd"/>
</dbReference>
<dbReference type="GO" id="GO:0005886">
    <property type="term" value="C:plasma membrane"/>
    <property type="evidence" value="ECO:0007669"/>
    <property type="project" value="UniProtKB-SubCell"/>
</dbReference>
<comment type="similarity">
    <text evidence="2 11">Belongs to the ABC transporter superfamily.</text>
</comment>
<proteinExistence type="inferred from homology"/>
<gene>
    <name evidence="11" type="primary">ftsE</name>
    <name evidence="13" type="ORF">DBT_0520</name>
</gene>
<dbReference type="InterPro" id="IPR003439">
    <property type="entry name" value="ABC_transporter-like_ATP-bd"/>
</dbReference>
<accession>A0A1B9F7X6</accession>
<dbReference type="GO" id="GO:0016887">
    <property type="term" value="F:ATP hydrolysis activity"/>
    <property type="evidence" value="ECO:0007669"/>
    <property type="project" value="InterPro"/>
</dbReference>
<dbReference type="InterPro" id="IPR027417">
    <property type="entry name" value="P-loop_NTPase"/>
</dbReference>
<sequence>MNGQGDDLPIIAIKGVSKRYPNDVVALENISFSLEKGEFCFLTGPSGSGKSTLLRLLYCAERPTSGDIFIDGVNVKTIKQTYIPILRRRIGVVFQDFKLLQDRTVFENVALALEVIGFNRDQIALRVNKVLENLGLGGKGKRYPQELSGGEQQRVAIARAIVNRPPIILADEPTGNLDPQRTMEVLDIMDELNARGTTILFATHDERLFEGTMRRVVRLQDGRLEVEYS</sequence>
<dbReference type="InterPro" id="IPR003593">
    <property type="entry name" value="AAA+_ATPase"/>
</dbReference>
<evidence type="ECO:0000259" key="12">
    <source>
        <dbReference type="PROSITE" id="PS50893"/>
    </source>
</evidence>
<dbReference type="InterPro" id="IPR015854">
    <property type="entry name" value="ABC_transpr_LolD-like"/>
</dbReference>
<organism evidence="13 14">
    <name type="scientific">Dissulfuribacter thermophilus</name>
    <dbReference type="NCBI Taxonomy" id="1156395"/>
    <lineage>
        <taxon>Bacteria</taxon>
        <taxon>Pseudomonadati</taxon>
        <taxon>Thermodesulfobacteriota</taxon>
        <taxon>Dissulfuribacteria</taxon>
        <taxon>Dissulfuribacterales</taxon>
        <taxon>Dissulfuribacteraceae</taxon>
        <taxon>Dissulfuribacter</taxon>
    </lineage>
</organism>
<evidence type="ECO:0000256" key="8">
    <source>
        <dbReference type="ARBA" id="ARBA00022840"/>
    </source>
</evidence>
<dbReference type="GO" id="GO:0051301">
    <property type="term" value="P:cell division"/>
    <property type="evidence" value="ECO:0007669"/>
    <property type="project" value="UniProtKB-UniRule"/>
</dbReference>
<dbReference type="Proteomes" id="UP000093080">
    <property type="component" value="Unassembled WGS sequence"/>
</dbReference>
<reference evidence="13 14" key="1">
    <citation type="submission" date="2016-06" db="EMBL/GenBank/DDBJ databases">
        <title>Respiratory ammonification of nitrate coupled to the oxidation of elemental sulfur in deep-sea autotrophic thermophilic bacteria.</title>
        <authorList>
            <person name="Slobodkina G.B."/>
            <person name="Mardanov A.V."/>
            <person name="Ravin N.V."/>
            <person name="Frolova A.A."/>
            <person name="Viryasiv M.B."/>
            <person name="Chernyh N.A."/>
            <person name="Bonch-Osmolovskaya E.A."/>
            <person name="Slobodkin A.I."/>
        </authorList>
    </citation>
    <scope>NUCLEOTIDE SEQUENCE [LARGE SCALE GENOMIC DNA]</scope>
    <source>
        <strain evidence="13 14">S69</strain>
    </source>
</reference>
<evidence type="ECO:0000256" key="5">
    <source>
        <dbReference type="ARBA" id="ARBA00022475"/>
    </source>
</evidence>
<comment type="function">
    <text evidence="1">Part of the ABC transporter FtsEX involved in cellular division. Important for assembly or stability of the septal ring.</text>
</comment>
<evidence type="ECO:0000256" key="1">
    <source>
        <dbReference type="ARBA" id="ARBA00002579"/>
    </source>
</evidence>
<evidence type="ECO:0000313" key="14">
    <source>
        <dbReference type="Proteomes" id="UP000093080"/>
    </source>
</evidence>
<evidence type="ECO:0000256" key="4">
    <source>
        <dbReference type="ARBA" id="ARBA00022448"/>
    </source>
</evidence>
<keyword evidence="7 11" id="KW-0547">Nucleotide-binding</keyword>
<evidence type="ECO:0000313" key="13">
    <source>
        <dbReference type="EMBL" id="OCC16058.1"/>
    </source>
</evidence>
<dbReference type="GO" id="GO:0022857">
    <property type="term" value="F:transmembrane transporter activity"/>
    <property type="evidence" value="ECO:0007669"/>
    <property type="project" value="TreeGrafter"/>
</dbReference>
<evidence type="ECO:0000256" key="3">
    <source>
        <dbReference type="ARBA" id="ARBA00020019"/>
    </source>
</evidence>
<comment type="caution">
    <text evidence="13">The sequence shown here is derived from an EMBL/GenBank/DDBJ whole genome shotgun (WGS) entry which is preliminary data.</text>
</comment>
<evidence type="ECO:0000256" key="6">
    <source>
        <dbReference type="ARBA" id="ARBA00022618"/>
    </source>
</evidence>
<dbReference type="PROSITE" id="PS50893">
    <property type="entry name" value="ABC_TRANSPORTER_2"/>
    <property type="match status" value="1"/>
</dbReference>
<dbReference type="NCBIfam" id="TIGR02673">
    <property type="entry name" value="FtsE"/>
    <property type="match status" value="1"/>
</dbReference>
<evidence type="ECO:0000256" key="2">
    <source>
        <dbReference type="ARBA" id="ARBA00005417"/>
    </source>
</evidence>
<keyword evidence="4" id="KW-0813">Transport</keyword>
<keyword evidence="14" id="KW-1185">Reference proteome</keyword>
<dbReference type="InterPro" id="IPR017871">
    <property type="entry name" value="ABC_transporter-like_CS"/>
</dbReference>
<evidence type="ECO:0000256" key="9">
    <source>
        <dbReference type="ARBA" id="ARBA00023136"/>
    </source>
</evidence>
<dbReference type="GO" id="GO:0005524">
    <property type="term" value="F:ATP binding"/>
    <property type="evidence" value="ECO:0007669"/>
    <property type="project" value="UniProtKB-UniRule"/>
</dbReference>
<dbReference type="PANTHER" id="PTHR24220:SF470">
    <property type="entry name" value="CELL DIVISION ATP-BINDING PROTEIN FTSE"/>
    <property type="match status" value="1"/>
</dbReference>
<dbReference type="PATRIC" id="fig|1156395.6.peg.529"/>
<keyword evidence="9 11" id="KW-0472">Membrane</keyword>
<dbReference type="Gene3D" id="3.40.50.300">
    <property type="entry name" value="P-loop containing nucleotide triphosphate hydrolases"/>
    <property type="match status" value="1"/>
</dbReference>
<dbReference type="AlphaFoldDB" id="A0A1B9F7X6"/>
<dbReference type="CDD" id="cd03255">
    <property type="entry name" value="ABC_MJ0796_LolCDE_FtsE"/>
    <property type="match status" value="1"/>
</dbReference>
<dbReference type="FunFam" id="3.40.50.300:FF:000056">
    <property type="entry name" value="Cell division ATP-binding protein FtsE"/>
    <property type="match status" value="1"/>
</dbReference>
<evidence type="ECO:0000256" key="10">
    <source>
        <dbReference type="ARBA" id="ARBA00023306"/>
    </source>
</evidence>
<comment type="subunit">
    <text evidence="11">Homodimer. Forms a membrane-associated complex with FtsX.</text>
</comment>